<feature type="domain" description="UmuC" evidence="3">
    <location>
        <begin position="15"/>
        <end position="199"/>
    </location>
</feature>
<dbReference type="AlphaFoldDB" id="A0A4R8MAF6"/>
<dbReference type="GO" id="GO:0009432">
    <property type="term" value="P:SOS response"/>
    <property type="evidence" value="ECO:0007669"/>
    <property type="project" value="TreeGrafter"/>
</dbReference>
<dbReference type="Gene3D" id="3.30.70.270">
    <property type="match status" value="1"/>
</dbReference>
<organism evidence="4 5">
    <name type="scientific">Aminivibrio pyruvatiphilus</name>
    <dbReference type="NCBI Taxonomy" id="1005740"/>
    <lineage>
        <taxon>Bacteria</taxon>
        <taxon>Thermotogati</taxon>
        <taxon>Synergistota</taxon>
        <taxon>Synergistia</taxon>
        <taxon>Synergistales</taxon>
        <taxon>Aminobacteriaceae</taxon>
        <taxon>Aminivibrio</taxon>
    </lineage>
</organism>
<dbReference type="PANTHER" id="PTHR11076">
    <property type="entry name" value="DNA REPAIR POLYMERASE UMUC / TRANSFERASE FAMILY MEMBER"/>
    <property type="match status" value="1"/>
</dbReference>
<dbReference type="Pfam" id="PF11799">
    <property type="entry name" value="IMS_C"/>
    <property type="match status" value="1"/>
</dbReference>
<evidence type="ECO:0000256" key="1">
    <source>
        <dbReference type="ARBA" id="ARBA00010945"/>
    </source>
</evidence>
<evidence type="ECO:0000259" key="3">
    <source>
        <dbReference type="PROSITE" id="PS50173"/>
    </source>
</evidence>
<protein>
    <submittedName>
        <fullName evidence="4">DNA polymerase V</fullName>
    </submittedName>
</protein>
<dbReference type="SUPFAM" id="SSF56672">
    <property type="entry name" value="DNA/RNA polymerases"/>
    <property type="match status" value="1"/>
</dbReference>
<dbReference type="GO" id="GO:0005829">
    <property type="term" value="C:cytosol"/>
    <property type="evidence" value="ECO:0007669"/>
    <property type="project" value="TreeGrafter"/>
</dbReference>
<reference evidence="4 5" key="1">
    <citation type="submission" date="2019-03" db="EMBL/GenBank/DDBJ databases">
        <title>Genomic Encyclopedia of Type Strains, Phase IV (KMG-IV): sequencing the most valuable type-strain genomes for metagenomic binning, comparative biology and taxonomic classification.</title>
        <authorList>
            <person name="Goeker M."/>
        </authorList>
    </citation>
    <scope>NUCLEOTIDE SEQUENCE [LARGE SCALE GENOMIC DNA]</scope>
    <source>
        <strain evidence="4 5">DSM 25964</strain>
    </source>
</reference>
<dbReference type="RefSeq" id="WP_133957374.1">
    <property type="nucleotide sequence ID" value="NZ_SORI01000007.1"/>
</dbReference>
<dbReference type="GO" id="GO:0006281">
    <property type="term" value="P:DNA repair"/>
    <property type="evidence" value="ECO:0007669"/>
    <property type="project" value="InterPro"/>
</dbReference>
<sequence length="432" mass="47602">MGHPGAVLKSCADLLALCDCNNFFVSCERLFRPDLEGRPVVVLSSNDGVVISRSNEVKALGVKMGEPYFRVRSFLERHGAAVFSSNFRLYEEVSARVMACLRRFVPSMEVYSVDEAFLEVPPEGKKKPEEWARDIRAVVLTETGIPVSVGAAPTKTAAKLAAERAKKRPETGGGFALLPGEPWDDLLREVPVEDVWGIGRRWSDFLRRRGISTALRLRDAPDDRLEKHLGIRGLRTAWELRGIRCFPIEEQEKPQKSIQSSRSFAVPVRDRESLAEAVTEFTLTAGRRLRSQNSLAGSLSVSISTSRFRGSFFGARAEVALENPTDSDITLIRAAAGALSSIYREGHDYEKAEVCLGSLSSAGTVQLSLFGKREDRGAALSRAADRLNGEAGRRLLLPAALLGEKEWHPRKDRHSGMGLEDLETLPVISGEK</sequence>
<dbReference type="PROSITE" id="PS50173">
    <property type="entry name" value="UMUC"/>
    <property type="match status" value="1"/>
</dbReference>
<dbReference type="InterPro" id="IPR043502">
    <property type="entry name" value="DNA/RNA_pol_sf"/>
</dbReference>
<dbReference type="GO" id="GO:0042276">
    <property type="term" value="P:error-prone translesion synthesis"/>
    <property type="evidence" value="ECO:0007669"/>
    <property type="project" value="TreeGrafter"/>
</dbReference>
<name>A0A4R8MAF6_9BACT</name>
<evidence type="ECO:0000313" key="5">
    <source>
        <dbReference type="Proteomes" id="UP000295066"/>
    </source>
</evidence>
<dbReference type="Gene3D" id="1.10.150.20">
    <property type="entry name" value="5' to 3' exonuclease, C-terminal subdomain"/>
    <property type="match status" value="1"/>
</dbReference>
<dbReference type="InterPro" id="IPR001126">
    <property type="entry name" value="UmuC"/>
</dbReference>
<accession>A0A4R8MAF6</accession>
<dbReference type="OrthoDB" id="9808813at2"/>
<dbReference type="InterPro" id="IPR017961">
    <property type="entry name" value="DNA_pol_Y-fam_little_finger"/>
</dbReference>
<proteinExistence type="inferred from homology"/>
<comment type="caution">
    <text evidence="4">The sequence shown here is derived from an EMBL/GenBank/DDBJ whole genome shotgun (WGS) entry which is preliminary data.</text>
</comment>
<dbReference type="PANTHER" id="PTHR11076:SF34">
    <property type="entry name" value="PROTEIN UMUC"/>
    <property type="match status" value="1"/>
</dbReference>
<dbReference type="GO" id="GO:0003887">
    <property type="term" value="F:DNA-directed DNA polymerase activity"/>
    <property type="evidence" value="ECO:0007669"/>
    <property type="project" value="TreeGrafter"/>
</dbReference>
<dbReference type="CDD" id="cd01700">
    <property type="entry name" value="PolY_Pol_V_umuC"/>
    <property type="match status" value="1"/>
</dbReference>
<evidence type="ECO:0000313" key="4">
    <source>
        <dbReference type="EMBL" id="TDY60805.1"/>
    </source>
</evidence>
<dbReference type="Gene3D" id="3.40.1170.60">
    <property type="match status" value="1"/>
</dbReference>
<dbReference type="InterPro" id="IPR050116">
    <property type="entry name" value="DNA_polymerase-Y"/>
</dbReference>
<feature type="region of interest" description="Disordered" evidence="2">
    <location>
        <begin position="408"/>
        <end position="432"/>
    </location>
</feature>
<dbReference type="Pfam" id="PF00817">
    <property type="entry name" value="IMS"/>
    <property type="match status" value="1"/>
</dbReference>
<gene>
    <name evidence="4" type="ORF">C8D99_10712</name>
</gene>
<dbReference type="EMBL" id="SORI01000007">
    <property type="protein sequence ID" value="TDY60805.1"/>
    <property type="molecule type" value="Genomic_DNA"/>
</dbReference>
<comment type="similarity">
    <text evidence="1">Belongs to the DNA polymerase type-Y family.</text>
</comment>
<evidence type="ECO:0000256" key="2">
    <source>
        <dbReference type="SAM" id="MobiDB-lite"/>
    </source>
</evidence>
<dbReference type="Proteomes" id="UP000295066">
    <property type="component" value="Unassembled WGS sequence"/>
</dbReference>
<dbReference type="GO" id="GO:0003684">
    <property type="term" value="F:damaged DNA binding"/>
    <property type="evidence" value="ECO:0007669"/>
    <property type="project" value="InterPro"/>
</dbReference>
<keyword evidence="5" id="KW-1185">Reference proteome</keyword>
<dbReference type="InterPro" id="IPR043128">
    <property type="entry name" value="Rev_trsase/Diguanyl_cyclase"/>
</dbReference>